<organism evidence="1 2">
    <name type="scientific">Phytohabitans houttuyneae</name>
    <dbReference type="NCBI Taxonomy" id="1076126"/>
    <lineage>
        <taxon>Bacteria</taxon>
        <taxon>Bacillati</taxon>
        <taxon>Actinomycetota</taxon>
        <taxon>Actinomycetes</taxon>
        <taxon>Micromonosporales</taxon>
        <taxon>Micromonosporaceae</taxon>
    </lineage>
</organism>
<proteinExistence type="predicted"/>
<evidence type="ECO:0000313" key="2">
    <source>
        <dbReference type="Proteomes" id="UP000482800"/>
    </source>
</evidence>
<dbReference type="EMBL" id="BLPF01000001">
    <property type="protein sequence ID" value="GFJ77738.1"/>
    <property type="molecule type" value="Genomic_DNA"/>
</dbReference>
<protein>
    <submittedName>
        <fullName evidence="1">Uncharacterized protein</fullName>
    </submittedName>
</protein>
<evidence type="ECO:0000313" key="1">
    <source>
        <dbReference type="EMBL" id="GFJ77738.1"/>
    </source>
</evidence>
<gene>
    <name evidence="1" type="ORF">Phou_019180</name>
</gene>
<reference evidence="1 2" key="1">
    <citation type="submission" date="2020-03" db="EMBL/GenBank/DDBJ databases">
        <title>Whole genome shotgun sequence of Phytohabitans houttuyneae NBRC 108639.</title>
        <authorList>
            <person name="Komaki H."/>
            <person name="Tamura T."/>
        </authorList>
    </citation>
    <scope>NUCLEOTIDE SEQUENCE [LARGE SCALE GENOMIC DNA]</scope>
    <source>
        <strain evidence="1 2">NBRC 108639</strain>
    </source>
</reference>
<comment type="caution">
    <text evidence="1">The sequence shown here is derived from an EMBL/GenBank/DDBJ whole genome shotgun (WGS) entry which is preliminary data.</text>
</comment>
<name>A0A6V8K626_9ACTN</name>
<accession>A0A6V8K626</accession>
<keyword evidence="2" id="KW-1185">Reference proteome</keyword>
<sequence length="52" mass="5658">MLVILLLSLPLLPLVLIVVAVVRVRDRLTTTRAARQSATLTQPATAIQRPVV</sequence>
<dbReference type="Proteomes" id="UP000482800">
    <property type="component" value="Unassembled WGS sequence"/>
</dbReference>
<dbReference type="AlphaFoldDB" id="A0A6V8K626"/>
<reference evidence="1 2" key="2">
    <citation type="submission" date="2020-03" db="EMBL/GenBank/DDBJ databases">
        <authorList>
            <person name="Ichikawa N."/>
            <person name="Kimura A."/>
            <person name="Kitahashi Y."/>
            <person name="Uohara A."/>
        </authorList>
    </citation>
    <scope>NUCLEOTIDE SEQUENCE [LARGE SCALE GENOMIC DNA]</scope>
    <source>
        <strain evidence="1 2">NBRC 108639</strain>
    </source>
</reference>